<dbReference type="AlphaFoldDB" id="A5C4P0"/>
<organism evidence="2">
    <name type="scientific">Vitis vinifera</name>
    <name type="common">Grape</name>
    <dbReference type="NCBI Taxonomy" id="29760"/>
    <lineage>
        <taxon>Eukaryota</taxon>
        <taxon>Viridiplantae</taxon>
        <taxon>Streptophyta</taxon>
        <taxon>Embryophyta</taxon>
        <taxon>Tracheophyta</taxon>
        <taxon>Spermatophyta</taxon>
        <taxon>Magnoliopsida</taxon>
        <taxon>eudicotyledons</taxon>
        <taxon>Gunneridae</taxon>
        <taxon>Pentapetalae</taxon>
        <taxon>rosids</taxon>
        <taxon>Vitales</taxon>
        <taxon>Vitaceae</taxon>
        <taxon>Viteae</taxon>
        <taxon>Vitis</taxon>
    </lineage>
</organism>
<dbReference type="SUPFAM" id="SSF53098">
    <property type="entry name" value="Ribonuclease H-like"/>
    <property type="match status" value="1"/>
</dbReference>
<dbReference type="GO" id="GO:0015074">
    <property type="term" value="P:DNA integration"/>
    <property type="evidence" value="ECO:0007669"/>
    <property type="project" value="InterPro"/>
</dbReference>
<proteinExistence type="predicted"/>
<dbReference type="Pfam" id="PF07727">
    <property type="entry name" value="RVT_2"/>
    <property type="match status" value="1"/>
</dbReference>
<name>A5C4P0_VITVI</name>
<dbReference type="GO" id="GO:0003676">
    <property type="term" value="F:nucleic acid binding"/>
    <property type="evidence" value="ECO:0007669"/>
    <property type="project" value="InterPro"/>
</dbReference>
<evidence type="ECO:0000313" key="2">
    <source>
        <dbReference type="EMBL" id="CAN77585.1"/>
    </source>
</evidence>
<dbReference type="InterPro" id="IPR013103">
    <property type="entry name" value="RVT_2"/>
</dbReference>
<dbReference type="InterPro" id="IPR001584">
    <property type="entry name" value="Integrase_cat-core"/>
</dbReference>
<evidence type="ECO:0000259" key="1">
    <source>
        <dbReference type="PROSITE" id="PS50994"/>
    </source>
</evidence>
<dbReference type="InterPro" id="IPR012337">
    <property type="entry name" value="RNaseH-like_sf"/>
</dbReference>
<accession>A5C4P0</accession>
<dbReference type="Gene3D" id="3.30.420.10">
    <property type="entry name" value="Ribonuclease H-like superfamily/Ribonuclease H"/>
    <property type="match status" value="1"/>
</dbReference>
<feature type="domain" description="Integrase catalytic" evidence="1">
    <location>
        <begin position="1"/>
        <end position="107"/>
    </location>
</feature>
<gene>
    <name evidence="2" type="ORF">VITISV_041084</name>
</gene>
<dbReference type="EMBL" id="AM482224">
    <property type="protein sequence ID" value="CAN77585.1"/>
    <property type="molecule type" value="Genomic_DNA"/>
</dbReference>
<dbReference type="InterPro" id="IPR036397">
    <property type="entry name" value="RNaseH_sf"/>
</dbReference>
<sequence>MMELQLNTSIKHLQTDGGSEFKAFHTFLQSCGILHRISCSHIHEHNGLVERNSPTQVQQFVHQLQALFALQDLGNSSYFLGLELNTTPQGVLLSQQKYITEIFHKAHMGEAKPRPTPMVKGVSLLAYVETIFDDPHLYHCIVGSLQYAIISSPEIRSFLDKLKQGFSYTKASQQKERSKEKQREAKRKTEDSSCSLLWHFWSTSRSPFYTCYIPFQSSGSQESNASNRVRFGAEMRKIWPLEDNCIKLRDNFAHHCFQGANSLQSTVREFRTPQINVRNWNFQRANFPLFSADSTRDLFF</sequence>
<protein>
    <recommendedName>
        <fullName evidence="1">Integrase catalytic domain-containing protein</fullName>
    </recommendedName>
</protein>
<dbReference type="PROSITE" id="PS50994">
    <property type="entry name" value="INTEGRASE"/>
    <property type="match status" value="1"/>
</dbReference>
<reference evidence="2" key="1">
    <citation type="journal article" date="2007" name="PLoS ONE">
        <title>The first genome sequence of an elite grapevine cultivar (Pinot noir Vitis vinifera L.): coping with a highly heterozygous genome.</title>
        <authorList>
            <person name="Velasco R."/>
            <person name="Zharkikh A."/>
            <person name="Troggio M."/>
            <person name="Cartwright D.A."/>
            <person name="Cestaro A."/>
            <person name="Pruss D."/>
            <person name="Pindo M."/>
            <person name="FitzGerald L.M."/>
            <person name="Vezzulli S."/>
            <person name="Reid J."/>
            <person name="Malacarne G."/>
            <person name="Iliev D."/>
            <person name="Coppola G."/>
            <person name="Wardell B."/>
            <person name="Micheletti D."/>
            <person name="Macalma T."/>
            <person name="Facci M."/>
            <person name="Mitchell J.T."/>
            <person name="Perazzolli M."/>
            <person name="Eldredge G."/>
            <person name="Gatto P."/>
            <person name="Oyzerski R."/>
            <person name="Moretto M."/>
            <person name="Gutin N."/>
            <person name="Stefanini M."/>
            <person name="Chen Y."/>
            <person name="Segala C."/>
            <person name="Davenport C."/>
            <person name="Dematte L."/>
            <person name="Mraz A."/>
            <person name="Battilana J."/>
            <person name="Stormo K."/>
            <person name="Costa F."/>
            <person name="Tao Q."/>
            <person name="Si-Ammour A."/>
            <person name="Harkins T."/>
            <person name="Lackey A."/>
            <person name="Perbost C."/>
            <person name="Taillon B."/>
            <person name="Stella A."/>
            <person name="Solovyev V."/>
            <person name="Fawcett J.A."/>
            <person name="Sterck L."/>
            <person name="Vandepoele K."/>
            <person name="Grando S.M."/>
            <person name="Toppo S."/>
            <person name="Moser C."/>
            <person name="Lanchbury J."/>
            <person name="Bogden R."/>
            <person name="Skolnick M."/>
            <person name="Sgaramella V."/>
            <person name="Bhatnagar S.K."/>
            <person name="Fontana P."/>
            <person name="Gutin A."/>
            <person name="Van de Peer Y."/>
            <person name="Salamini F."/>
            <person name="Viola R."/>
        </authorList>
    </citation>
    <scope>NUCLEOTIDE SEQUENCE</scope>
</reference>